<proteinExistence type="predicted"/>
<reference evidence="1" key="1">
    <citation type="submission" date="2014-09" db="EMBL/GenBank/DDBJ databases">
        <authorList>
            <person name="Magalhaes I.L.F."/>
            <person name="Oliveira U."/>
            <person name="Santos F.R."/>
            <person name="Vidigal T.H.D.A."/>
            <person name="Brescovit A.D."/>
            <person name="Santos A.J."/>
        </authorList>
    </citation>
    <scope>NUCLEOTIDE SEQUENCE</scope>
    <source>
        <tissue evidence="1">Shoot tissue taken approximately 20 cm above the soil surface</tissue>
    </source>
</reference>
<protein>
    <submittedName>
        <fullName evidence="1">Uncharacterized protein</fullName>
    </submittedName>
</protein>
<organism evidence="1">
    <name type="scientific">Arundo donax</name>
    <name type="common">Giant reed</name>
    <name type="synonym">Donax arundinaceus</name>
    <dbReference type="NCBI Taxonomy" id="35708"/>
    <lineage>
        <taxon>Eukaryota</taxon>
        <taxon>Viridiplantae</taxon>
        <taxon>Streptophyta</taxon>
        <taxon>Embryophyta</taxon>
        <taxon>Tracheophyta</taxon>
        <taxon>Spermatophyta</taxon>
        <taxon>Magnoliopsida</taxon>
        <taxon>Liliopsida</taxon>
        <taxon>Poales</taxon>
        <taxon>Poaceae</taxon>
        <taxon>PACMAD clade</taxon>
        <taxon>Arundinoideae</taxon>
        <taxon>Arundineae</taxon>
        <taxon>Arundo</taxon>
    </lineage>
</organism>
<sequence>MAASLSCQFLISISFHLCSKIC</sequence>
<accession>A0A0A8YZ61</accession>
<dbReference type="EMBL" id="GBRH01267197">
    <property type="protein sequence ID" value="JAD30698.1"/>
    <property type="molecule type" value="Transcribed_RNA"/>
</dbReference>
<dbReference type="AlphaFoldDB" id="A0A0A8YZ61"/>
<evidence type="ECO:0000313" key="1">
    <source>
        <dbReference type="EMBL" id="JAD30698.1"/>
    </source>
</evidence>
<name>A0A0A8YZ61_ARUDO</name>
<reference evidence="1" key="2">
    <citation type="journal article" date="2015" name="Data Brief">
        <title>Shoot transcriptome of the giant reed, Arundo donax.</title>
        <authorList>
            <person name="Barrero R.A."/>
            <person name="Guerrero F.D."/>
            <person name="Moolhuijzen P."/>
            <person name="Goolsby J.A."/>
            <person name="Tidwell J."/>
            <person name="Bellgard S.E."/>
            <person name="Bellgard M.I."/>
        </authorList>
    </citation>
    <scope>NUCLEOTIDE SEQUENCE</scope>
    <source>
        <tissue evidence="1">Shoot tissue taken approximately 20 cm above the soil surface</tissue>
    </source>
</reference>